<protein>
    <submittedName>
        <fullName evidence="1">Uncharacterized protein</fullName>
    </submittedName>
</protein>
<proteinExistence type="predicted"/>
<accession>A0A1E7DTR0</accession>
<reference evidence="1 2" key="1">
    <citation type="submission" date="2016-06" db="EMBL/GenBank/DDBJ databases">
        <title>Domibacillus iocasae genome sequencing.</title>
        <authorList>
            <person name="Verma A."/>
            <person name="Pal Y."/>
            <person name="Ojha A.K."/>
            <person name="Krishnamurthi S."/>
        </authorList>
    </citation>
    <scope>NUCLEOTIDE SEQUENCE [LARGE SCALE GENOMIC DNA]</scope>
    <source>
        <strain evidence="1 2">DSM 29979</strain>
    </source>
</reference>
<evidence type="ECO:0000313" key="2">
    <source>
        <dbReference type="Proteomes" id="UP000095658"/>
    </source>
</evidence>
<name>A0A1E7DTR0_9BACI</name>
<gene>
    <name evidence="1" type="ORF">BA724_14640</name>
</gene>
<dbReference type="RefSeq" id="WP_069937003.1">
    <property type="nucleotide sequence ID" value="NZ_MAMP01000002.1"/>
</dbReference>
<dbReference type="AlphaFoldDB" id="A0A1E7DTR0"/>
<sequence length="136" mass="15662">MNIQFLNEQHQSRFELARSSMPAMQQAERSKLAFVFLITGDRELRKKVSPYIHLKDGRFLWPDTLVDQSITSGGDALLTLALQFLSNVKATAPLHLMDGLSDDQLRLALNAIIVRRTGIQCPLDKEKNDERYYYYM</sequence>
<evidence type="ECO:0000313" key="1">
    <source>
        <dbReference type="EMBL" id="OES46463.1"/>
    </source>
</evidence>
<dbReference type="EMBL" id="MAMP01000002">
    <property type="protein sequence ID" value="OES46463.1"/>
    <property type="molecule type" value="Genomic_DNA"/>
</dbReference>
<dbReference type="OrthoDB" id="2966628at2"/>
<comment type="caution">
    <text evidence="1">The sequence shown here is derived from an EMBL/GenBank/DDBJ whole genome shotgun (WGS) entry which is preliminary data.</text>
</comment>
<dbReference type="Proteomes" id="UP000095658">
    <property type="component" value="Unassembled WGS sequence"/>
</dbReference>
<organism evidence="1 2">
    <name type="scientific">Domibacillus iocasae</name>
    <dbReference type="NCBI Taxonomy" id="1714016"/>
    <lineage>
        <taxon>Bacteria</taxon>
        <taxon>Bacillati</taxon>
        <taxon>Bacillota</taxon>
        <taxon>Bacilli</taxon>
        <taxon>Bacillales</taxon>
        <taxon>Bacillaceae</taxon>
        <taxon>Domibacillus</taxon>
    </lineage>
</organism>
<keyword evidence="2" id="KW-1185">Reference proteome</keyword>